<reference evidence="1" key="1">
    <citation type="submission" date="2022-12" db="EMBL/GenBank/DDBJ databases">
        <title>Draft genome sequence of the thermophilic strain Brevibacillus thermoruber HT42, isolated from Los Humeros, Puebla, Mexico, with biotechnological potential.</title>
        <authorList>
            <person name="Lara Sanchez J."/>
            <person name="Solis Palacios R."/>
            <person name="Bustos Baena A.S."/>
            <person name="Ruz Baez A.E."/>
            <person name="Espinosa Luna G."/>
            <person name="Oliart Ros R.M."/>
        </authorList>
    </citation>
    <scope>NUCLEOTIDE SEQUENCE</scope>
    <source>
        <strain evidence="1">HT42</strain>
    </source>
</reference>
<name>A0A9X3TUD0_9BACL</name>
<proteinExistence type="predicted"/>
<evidence type="ECO:0000313" key="1">
    <source>
        <dbReference type="EMBL" id="MDA5110756.1"/>
    </source>
</evidence>
<organism evidence="1 2">
    <name type="scientific">Brevibacillus thermoruber</name>
    <dbReference type="NCBI Taxonomy" id="33942"/>
    <lineage>
        <taxon>Bacteria</taxon>
        <taxon>Bacillati</taxon>
        <taxon>Bacillota</taxon>
        <taxon>Bacilli</taxon>
        <taxon>Bacillales</taxon>
        <taxon>Paenibacillaceae</taxon>
        <taxon>Brevibacillus</taxon>
    </lineage>
</organism>
<dbReference type="EMBL" id="JAPYYP010000041">
    <property type="protein sequence ID" value="MDA5110756.1"/>
    <property type="molecule type" value="Genomic_DNA"/>
</dbReference>
<dbReference type="Proteomes" id="UP001151071">
    <property type="component" value="Unassembled WGS sequence"/>
</dbReference>
<comment type="caution">
    <text evidence="1">The sequence shown here is derived from an EMBL/GenBank/DDBJ whole genome shotgun (WGS) entry which is preliminary data.</text>
</comment>
<evidence type="ECO:0000313" key="2">
    <source>
        <dbReference type="Proteomes" id="UP001151071"/>
    </source>
</evidence>
<feature type="non-terminal residue" evidence="1">
    <location>
        <position position="1"/>
    </location>
</feature>
<protein>
    <submittedName>
        <fullName evidence="1">Uncharacterized protein</fullName>
    </submittedName>
</protein>
<dbReference type="AlphaFoldDB" id="A0A9X3TUD0"/>
<gene>
    <name evidence="1" type="ORF">O3V59_20650</name>
</gene>
<accession>A0A9X3TUD0</accession>
<keyword evidence="2" id="KW-1185">Reference proteome</keyword>
<sequence length="87" mass="9013">QAVFQPGFAGTNVQEVRQQNQGGYSASLGGGYAQQAQPQQSFGQLFGGGAQAVFQPGFAGTNVQEVRALNAGQYAPQQIGSIFPGSY</sequence>